<evidence type="ECO:0000256" key="3">
    <source>
        <dbReference type="ARBA" id="ARBA00022692"/>
    </source>
</evidence>
<evidence type="ECO:0000313" key="8">
    <source>
        <dbReference type="Proteomes" id="UP000008866"/>
    </source>
</evidence>
<dbReference type="Proteomes" id="UP000008866">
    <property type="component" value="Unassembled WGS sequence"/>
</dbReference>
<dbReference type="SUPFAM" id="SSF103473">
    <property type="entry name" value="MFS general substrate transporter"/>
    <property type="match status" value="1"/>
</dbReference>
<evidence type="ECO:0000256" key="1">
    <source>
        <dbReference type="ARBA" id="ARBA00004141"/>
    </source>
</evidence>
<comment type="subcellular location">
    <subcellularLocation>
        <location evidence="1">Membrane</location>
        <topology evidence="1">Multi-pass membrane protein</topology>
    </subcellularLocation>
</comment>
<evidence type="ECO:0000256" key="6">
    <source>
        <dbReference type="SAM" id="MobiDB-lite"/>
    </source>
</evidence>
<keyword evidence="8" id="KW-1185">Reference proteome</keyword>
<dbReference type="PANTHER" id="PTHR43791:SF18">
    <property type="entry name" value="NICOTINIC ACID TRANSPORTER TNA1, PUTATIVE (AFU_ORTHOLOGUE AFUA_3G03820)-RELATED"/>
    <property type="match status" value="1"/>
</dbReference>
<gene>
    <name evidence="7" type="ORF">ARB_03984</name>
</gene>
<comment type="caution">
    <text evidence="7">The sequence shown here is derived from an EMBL/GenBank/DDBJ whole genome shotgun (WGS) entry which is preliminary data.</text>
</comment>
<protein>
    <recommendedName>
        <fullName evidence="9">MFS transporter</fullName>
    </recommendedName>
</protein>
<name>D4AKE8_ARTBC</name>
<keyword evidence="4" id="KW-1133">Transmembrane helix</keyword>
<reference evidence="8" key="1">
    <citation type="journal article" date="2011" name="Genome Biol.">
        <title>Comparative and functional genomics provide insights into the pathogenicity of dermatophytic fungi.</title>
        <authorList>
            <person name="Burmester A."/>
            <person name="Shelest E."/>
            <person name="Gloeckner G."/>
            <person name="Heddergott C."/>
            <person name="Schindler S."/>
            <person name="Staib P."/>
            <person name="Heidel A."/>
            <person name="Felder M."/>
            <person name="Petzold A."/>
            <person name="Szafranski K."/>
            <person name="Feuermann M."/>
            <person name="Pedruzzi I."/>
            <person name="Priebe S."/>
            <person name="Groth M."/>
            <person name="Winkler R."/>
            <person name="Li W."/>
            <person name="Kniemeyer O."/>
            <person name="Schroeckh V."/>
            <person name="Hertweck C."/>
            <person name="Hube B."/>
            <person name="White T.C."/>
            <person name="Platzer M."/>
            <person name="Guthke R."/>
            <person name="Heitman J."/>
            <person name="Woestemeyer J."/>
            <person name="Zipfel P.F."/>
            <person name="Monod M."/>
            <person name="Brakhage A.A."/>
        </authorList>
    </citation>
    <scope>NUCLEOTIDE SEQUENCE [LARGE SCALE GENOMIC DNA]</scope>
    <source>
        <strain evidence="8">ATCC MYA-4681 / CBS 112371</strain>
    </source>
</reference>
<evidence type="ECO:0000313" key="7">
    <source>
        <dbReference type="EMBL" id="EFE36463.1"/>
    </source>
</evidence>
<dbReference type="KEGG" id="abe:ARB_03984"/>
<keyword evidence="2" id="KW-0813">Transport</keyword>
<evidence type="ECO:0000256" key="5">
    <source>
        <dbReference type="ARBA" id="ARBA00023136"/>
    </source>
</evidence>
<dbReference type="AlphaFoldDB" id="D4AKE8"/>
<dbReference type="GO" id="GO:0022857">
    <property type="term" value="F:transmembrane transporter activity"/>
    <property type="evidence" value="ECO:0007669"/>
    <property type="project" value="TreeGrafter"/>
</dbReference>
<dbReference type="HOGENOM" id="CLU_2157751_0_0_1"/>
<dbReference type="EMBL" id="ABSU01000001">
    <property type="protein sequence ID" value="EFE36463.1"/>
    <property type="molecule type" value="Genomic_DNA"/>
</dbReference>
<feature type="region of interest" description="Disordered" evidence="6">
    <location>
        <begin position="1"/>
        <end position="45"/>
    </location>
</feature>
<keyword evidence="5" id="KW-0472">Membrane</keyword>
<sequence>MGISEKQPETEMREDVERNNGPDVSEKHDSELRSTSSSEPDFSDINEKKVIRKMDMRLIPALALLYLLSFLDRGNIGNAKIEGLDVDLGLKGGQFNWCCKFQFPMQLITRS</sequence>
<accession>D4AKE8</accession>
<evidence type="ECO:0000256" key="2">
    <source>
        <dbReference type="ARBA" id="ARBA00022448"/>
    </source>
</evidence>
<feature type="compositionally biased region" description="Basic and acidic residues" evidence="6">
    <location>
        <begin position="1"/>
        <end position="32"/>
    </location>
</feature>
<organism evidence="7 8">
    <name type="scientific">Arthroderma benhamiae (strain ATCC MYA-4681 / CBS 112371)</name>
    <name type="common">Trichophyton mentagrophytes</name>
    <dbReference type="NCBI Taxonomy" id="663331"/>
    <lineage>
        <taxon>Eukaryota</taxon>
        <taxon>Fungi</taxon>
        <taxon>Dikarya</taxon>
        <taxon>Ascomycota</taxon>
        <taxon>Pezizomycotina</taxon>
        <taxon>Eurotiomycetes</taxon>
        <taxon>Eurotiomycetidae</taxon>
        <taxon>Onygenales</taxon>
        <taxon>Arthrodermataceae</taxon>
        <taxon>Trichophyton</taxon>
    </lineage>
</organism>
<dbReference type="GeneID" id="9527073"/>
<dbReference type="PANTHER" id="PTHR43791">
    <property type="entry name" value="PERMEASE-RELATED"/>
    <property type="match status" value="1"/>
</dbReference>
<proteinExistence type="predicted"/>
<evidence type="ECO:0000256" key="4">
    <source>
        <dbReference type="ARBA" id="ARBA00022989"/>
    </source>
</evidence>
<dbReference type="RefSeq" id="XP_003017108.1">
    <property type="nucleotide sequence ID" value="XM_003017062.1"/>
</dbReference>
<evidence type="ECO:0008006" key="9">
    <source>
        <dbReference type="Google" id="ProtNLM"/>
    </source>
</evidence>
<keyword evidence="3" id="KW-0812">Transmembrane</keyword>
<dbReference type="InterPro" id="IPR036259">
    <property type="entry name" value="MFS_trans_sf"/>
</dbReference>
<dbReference type="eggNOG" id="KOG2533">
    <property type="taxonomic scope" value="Eukaryota"/>
</dbReference>
<dbReference type="GO" id="GO:0016020">
    <property type="term" value="C:membrane"/>
    <property type="evidence" value="ECO:0007669"/>
    <property type="project" value="UniProtKB-SubCell"/>
</dbReference>